<protein>
    <submittedName>
        <fullName evidence="2">Uncharacterized protein</fullName>
    </submittedName>
</protein>
<organism evidence="2 3">
    <name type="scientific">Asparagus officinalis</name>
    <name type="common">Garden asparagus</name>
    <dbReference type="NCBI Taxonomy" id="4686"/>
    <lineage>
        <taxon>Eukaryota</taxon>
        <taxon>Viridiplantae</taxon>
        <taxon>Streptophyta</taxon>
        <taxon>Embryophyta</taxon>
        <taxon>Tracheophyta</taxon>
        <taxon>Spermatophyta</taxon>
        <taxon>Magnoliopsida</taxon>
        <taxon>Liliopsida</taxon>
        <taxon>Asparagales</taxon>
        <taxon>Asparagaceae</taxon>
        <taxon>Asparagoideae</taxon>
        <taxon>Asparagus</taxon>
    </lineage>
</organism>
<reference evidence="3" key="1">
    <citation type="journal article" date="2017" name="Nat. Commun.">
        <title>The asparagus genome sheds light on the origin and evolution of a young Y chromosome.</title>
        <authorList>
            <person name="Harkess A."/>
            <person name="Zhou J."/>
            <person name="Xu C."/>
            <person name="Bowers J.E."/>
            <person name="Van der Hulst R."/>
            <person name="Ayyampalayam S."/>
            <person name="Mercati F."/>
            <person name="Riccardi P."/>
            <person name="McKain M.R."/>
            <person name="Kakrana A."/>
            <person name="Tang H."/>
            <person name="Ray J."/>
            <person name="Groenendijk J."/>
            <person name="Arikit S."/>
            <person name="Mathioni S.M."/>
            <person name="Nakano M."/>
            <person name="Shan H."/>
            <person name="Telgmann-Rauber A."/>
            <person name="Kanno A."/>
            <person name="Yue Z."/>
            <person name="Chen H."/>
            <person name="Li W."/>
            <person name="Chen Y."/>
            <person name="Xu X."/>
            <person name="Zhang Y."/>
            <person name="Luo S."/>
            <person name="Chen H."/>
            <person name="Gao J."/>
            <person name="Mao Z."/>
            <person name="Pires J.C."/>
            <person name="Luo M."/>
            <person name="Kudrna D."/>
            <person name="Wing R.A."/>
            <person name="Meyers B.C."/>
            <person name="Yi K."/>
            <person name="Kong H."/>
            <person name="Lavrijsen P."/>
            <person name="Sunseri F."/>
            <person name="Falavigna A."/>
            <person name="Ye Y."/>
            <person name="Leebens-Mack J.H."/>
            <person name="Chen G."/>
        </authorList>
    </citation>
    <scope>NUCLEOTIDE SEQUENCE [LARGE SCALE GENOMIC DNA]</scope>
    <source>
        <strain evidence="3">cv. DH0086</strain>
    </source>
</reference>
<feature type="compositionally biased region" description="Polar residues" evidence="1">
    <location>
        <begin position="1"/>
        <end position="10"/>
    </location>
</feature>
<gene>
    <name evidence="2" type="ORF">A4U43_C06F11760</name>
</gene>
<sequence>MLQNDDNSATIDGDGRLAGLPANSIPLAGCRRLSDVSGLREEESEDLCHGRRARRQGRDRDGDVVPEEVVIIMKLNFESRWKRLGFGRLPS</sequence>
<dbReference type="AlphaFoldDB" id="A0A5P1ERW8"/>
<evidence type="ECO:0000313" key="2">
    <source>
        <dbReference type="EMBL" id="ONK66770.1"/>
    </source>
</evidence>
<dbReference type="Proteomes" id="UP000243459">
    <property type="component" value="Chromosome 6"/>
</dbReference>
<evidence type="ECO:0000256" key="1">
    <source>
        <dbReference type="SAM" id="MobiDB-lite"/>
    </source>
</evidence>
<feature type="compositionally biased region" description="Basic and acidic residues" evidence="1">
    <location>
        <begin position="37"/>
        <end position="49"/>
    </location>
</feature>
<keyword evidence="3" id="KW-1185">Reference proteome</keyword>
<feature type="region of interest" description="Disordered" evidence="1">
    <location>
        <begin position="1"/>
        <end position="23"/>
    </location>
</feature>
<dbReference type="Gramene" id="ONK66770">
    <property type="protein sequence ID" value="ONK66770"/>
    <property type="gene ID" value="A4U43_C06F11760"/>
</dbReference>
<proteinExistence type="predicted"/>
<name>A0A5P1ERW8_ASPOF</name>
<dbReference type="EMBL" id="CM007386">
    <property type="protein sequence ID" value="ONK66770.1"/>
    <property type="molecule type" value="Genomic_DNA"/>
</dbReference>
<accession>A0A5P1ERW8</accession>
<evidence type="ECO:0000313" key="3">
    <source>
        <dbReference type="Proteomes" id="UP000243459"/>
    </source>
</evidence>
<feature type="region of interest" description="Disordered" evidence="1">
    <location>
        <begin position="37"/>
        <end position="61"/>
    </location>
</feature>